<gene>
    <name evidence="1" type="ORF">C8N31_101359</name>
</gene>
<reference evidence="1 2" key="1">
    <citation type="submission" date="2018-04" db="EMBL/GenBank/DDBJ databases">
        <title>Genomic Encyclopedia of Archaeal and Bacterial Type Strains, Phase II (KMG-II): from individual species to whole genera.</title>
        <authorList>
            <person name="Goeker M."/>
        </authorList>
    </citation>
    <scope>NUCLEOTIDE SEQUENCE [LARGE SCALE GENOMIC DNA]</scope>
    <source>
        <strain evidence="1 2">DSM 12244</strain>
    </source>
</reference>
<sequence>MGHFDPEWGYLVPELSMALSQLRGIRIRSLCLKPALLLTVTAAFSPYAQIQS</sequence>
<comment type="caution">
    <text evidence="1">The sequence shown here is derived from an EMBL/GenBank/DDBJ whole genome shotgun (WGS) entry which is preliminary data.</text>
</comment>
<protein>
    <submittedName>
        <fullName evidence="1">Uncharacterized protein</fullName>
    </submittedName>
</protein>
<evidence type="ECO:0000313" key="1">
    <source>
        <dbReference type="EMBL" id="PTX75702.1"/>
    </source>
</evidence>
<evidence type="ECO:0000313" key="2">
    <source>
        <dbReference type="Proteomes" id="UP000244092"/>
    </source>
</evidence>
<dbReference type="Proteomes" id="UP000244092">
    <property type="component" value="Unassembled WGS sequence"/>
</dbReference>
<organism evidence="1 2">
    <name type="scientific">Sulfitobacter mediterraneus</name>
    <dbReference type="NCBI Taxonomy" id="83219"/>
    <lineage>
        <taxon>Bacteria</taxon>
        <taxon>Pseudomonadati</taxon>
        <taxon>Pseudomonadota</taxon>
        <taxon>Alphaproteobacteria</taxon>
        <taxon>Rhodobacterales</taxon>
        <taxon>Roseobacteraceae</taxon>
        <taxon>Sulfitobacter</taxon>
    </lineage>
</organism>
<dbReference type="AlphaFoldDB" id="A0A2T6CJL4"/>
<accession>A0A2T6CJL4</accession>
<dbReference type="EMBL" id="QBKU01000001">
    <property type="protein sequence ID" value="PTX75702.1"/>
    <property type="molecule type" value="Genomic_DNA"/>
</dbReference>
<proteinExistence type="predicted"/>
<name>A0A2T6CJL4_9RHOB</name>